<dbReference type="GO" id="GO:0009007">
    <property type="term" value="F:site-specific DNA-methyltransferase (adenine-specific) activity"/>
    <property type="evidence" value="ECO:0007669"/>
    <property type="project" value="UniProtKB-EC"/>
</dbReference>
<name>A0A844YT73_9SPHN</name>
<gene>
    <name evidence="6" type="ORF">GRI99_01265</name>
</gene>
<evidence type="ECO:0000256" key="4">
    <source>
        <dbReference type="RuleBase" id="RU362026"/>
    </source>
</evidence>
<dbReference type="EC" id="2.1.1.-" evidence="4"/>
<dbReference type="PRINTS" id="PR00508">
    <property type="entry name" value="S21N4MTFRASE"/>
</dbReference>
<protein>
    <recommendedName>
        <fullName evidence="4">Methyltransferase</fullName>
        <ecNumber evidence="4">2.1.1.-</ecNumber>
    </recommendedName>
</protein>
<dbReference type="Pfam" id="PF01555">
    <property type="entry name" value="N6_N4_Mtase"/>
    <property type="match status" value="1"/>
</dbReference>
<evidence type="ECO:0000313" key="6">
    <source>
        <dbReference type="EMBL" id="MXO70260.1"/>
    </source>
</evidence>
<dbReference type="Proteomes" id="UP000466966">
    <property type="component" value="Unassembled WGS sequence"/>
</dbReference>
<feature type="domain" description="DNA methylase N-4/N-6" evidence="5">
    <location>
        <begin position="211"/>
        <end position="420"/>
    </location>
</feature>
<evidence type="ECO:0000256" key="1">
    <source>
        <dbReference type="ARBA" id="ARBA00022603"/>
    </source>
</evidence>
<evidence type="ECO:0000256" key="2">
    <source>
        <dbReference type="ARBA" id="ARBA00022679"/>
    </source>
</evidence>
<dbReference type="RefSeq" id="WP_160770199.1">
    <property type="nucleotide sequence ID" value="NZ_WTYV01000001.1"/>
</dbReference>
<dbReference type="InterPro" id="IPR001091">
    <property type="entry name" value="RM_Methyltransferase"/>
</dbReference>
<dbReference type="GO" id="GO:0032259">
    <property type="term" value="P:methylation"/>
    <property type="evidence" value="ECO:0007669"/>
    <property type="project" value="UniProtKB-KW"/>
</dbReference>
<dbReference type="SUPFAM" id="SSF53335">
    <property type="entry name" value="S-adenosyl-L-methionine-dependent methyltransferases"/>
    <property type="match status" value="1"/>
</dbReference>
<dbReference type="AlphaFoldDB" id="A0A844YT73"/>
<keyword evidence="7" id="KW-1185">Reference proteome</keyword>
<dbReference type="InterPro" id="IPR015840">
    <property type="entry name" value="DNA_MeTrfase_ParB"/>
</dbReference>
<evidence type="ECO:0000313" key="7">
    <source>
        <dbReference type="Proteomes" id="UP000466966"/>
    </source>
</evidence>
<evidence type="ECO:0000259" key="5">
    <source>
        <dbReference type="Pfam" id="PF01555"/>
    </source>
</evidence>
<dbReference type="GO" id="GO:0008170">
    <property type="term" value="F:N-methyltransferase activity"/>
    <property type="evidence" value="ECO:0007669"/>
    <property type="project" value="InterPro"/>
</dbReference>
<accession>A0A844YT73</accession>
<dbReference type="OrthoDB" id="7806498at2"/>
<keyword evidence="1 6" id="KW-0489">Methyltransferase</keyword>
<comment type="similarity">
    <text evidence="4">Belongs to the N(4)/N(6)-methyltransferase family.</text>
</comment>
<sequence length="456" mass="50101">MKLKPNQPEECFSGHNHTRLEGAAVSCLRVRPGDPKRFSKRDFEIAMAVMGRLPAGAPLPIVVNENGEILVGHLFVEAARRLGKEWVTVTRHAGMSEVEAKKYTIAIDQLLSKGSLDPIDLSAWIREFEVGIENFDHLSIGFDNGELDRILGIPNKIAAMGSDADVVPPVQPRAVSRPGMIWLLGRHRIMCGSATSMEDVAQLMAGHKAAMAITDPPFGCKVDGFVSKKGKHADFVEGAGDKSPHELEAFFSAFAHNLLCSVSKGALVYIFIDWRSLHILLRACEPVFGAMVQMCCWTKDRAGMGSFYRSQHELVLVFRAPGANHHNNIKLGINGRNRSNVWAYPSAASSRSGREGDMLAKHPTPKSVEMIADAILDCTEHGDRIIDCFLGSGTALIAAERTGRICHGMELDPQYVDVAIRRWQDWTGLAAVDAERGRTFDDFAAERQMEEGQDDA</sequence>
<dbReference type="EMBL" id="WTYV01000001">
    <property type="protein sequence ID" value="MXO70260.1"/>
    <property type="molecule type" value="Genomic_DNA"/>
</dbReference>
<organism evidence="6 7">
    <name type="scientific">Alteraurantiacibacter buctensis</name>
    <dbReference type="NCBI Taxonomy" id="1503981"/>
    <lineage>
        <taxon>Bacteria</taxon>
        <taxon>Pseudomonadati</taxon>
        <taxon>Pseudomonadota</taxon>
        <taxon>Alphaproteobacteria</taxon>
        <taxon>Sphingomonadales</taxon>
        <taxon>Erythrobacteraceae</taxon>
        <taxon>Alteraurantiacibacter</taxon>
    </lineage>
</organism>
<dbReference type="InterPro" id="IPR029063">
    <property type="entry name" value="SAM-dependent_MTases_sf"/>
</dbReference>
<comment type="caution">
    <text evidence="6">The sequence shown here is derived from an EMBL/GenBank/DDBJ whole genome shotgun (WGS) entry which is preliminary data.</text>
</comment>
<dbReference type="InterPro" id="IPR002941">
    <property type="entry name" value="DNA_methylase_N4/N6"/>
</dbReference>
<dbReference type="PIRSF" id="PIRSF036758">
    <property type="entry name" value="Aden_M_ParB"/>
    <property type="match status" value="1"/>
</dbReference>
<reference evidence="6 7" key="1">
    <citation type="submission" date="2019-12" db="EMBL/GenBank/DDBJ databases">
        <title>Genomic-based taxomic classification of the family Erythrobacteraceae.</title>
        <authorList>
            <person name="Xu L."/>
        </authorList>
    </citation>
    <scope>NUCLEOTIDE SEQUENCE [LARGE SCALE GENOMIC DNA]</scope>
    <source>
        <strain evidence="6 7">M0322</strain>
    </source>
</reference>
<keyword evidence="2" id="KW-0808">Transferase</keyword>
<comment type="catalytic activity">
    <reaction evidence="3">
        <text>a 2'-deoxyadenosine in DNA + S-adenosyl-L-methionine = an N(6)-methyl-2'-deoxyadenosine in DNA + S-adenosyl-L-homocysteine + H(+)</text>
        <dbReference type="Rhea" id="RHEA:15197"/>
        <dbReference type="Rhea" id="RHEA-COMP:12418"/>
        <dbReference type="Rhea" id="RHEA-COMP:12419"/>
        <dbReference type="ChEBI" id="CHEBI:15378"/>
        <dbReference type="ChEBI" id="CHEBI:57856"/>
        <dbReference type="ChEBI" id="CHEBI:59789"/>
        <dbReference type="ChEBI" id="CHEBI:90615"/>
        <dbReference type="ChEBI" id="CHEBI:90616"/>
        <dbReference type="EC" id="2.1.1.72"/>
    </reaction>
</comment>
<evidence type="ECO:0000256" key="3">
    <source>
        <dbReference type="ARBA" id="ARBA00047942"/>
    </source>
</evidence>
<dbReference type="GO" id="GO:0003677">
    <property type="term" value="F:DNA binding"/>
    <property type="evidence" value="ECO:0007669"/>
    <property type="project" value="InterPro"/>
</dbReference>
<dbReference type="Gene3D" id="3.40.50.150">
    <property type="entry name" value="Vaccinia Virus protein VP39"/>
    <property type="match status" value="1"/>
</dbReference>
<proteinExistence type="inferred from homology"/>